<dbReference type="AlphaFoldDB" id="A0A0G4ICB3"/>
<dbReference type="SUPFAM" id="SSF117916">
    <property type="entry name" value="Fe-S cluster assembly (FSCA) domain-like"/>
    <property type="match status" value="1"/>
</dbReference>
<dbReference type="PANTHER" id="PTHR11178">
    <property type="entry name" value="IRON-SULFUR CLUSTER SCAFFOLD PROTEIN NFU-RELATED"/>
    <property type="match status" value="1"/>
</dbReference>
<dbReference type="PANTHER" id="PTHR11178:SF15">
    <property type="entry name" value="NIFU-LIKE PROTEIN 1, CHLOROPLASTIC"/>
    <property type="match status" value="1"/>
</dbReference>
<evidence type="ECO:0000256" key="2">
    <source>
        <dbReference type="SAM" id="MobiDB-lite"/>
    </source>
</evidence>
<feature type="region of interest" description="Disordered" evidence="2">
    <location>
        <begin position="195"/>
        <end position="287"/>
    </location>
</feature>
<dbReference type="InterPro" id="IPR034904">
    <property type="entry name" value="FSCA_dom_sf"/>
</dbReference>
<feature type="compositionally biased region" description="Basic and acidic residues" evidence="2">
    <location>
        <begin position="465"/>
        <end position="483"/>
    </location>
</feature>
<reference evidence="5" key="1">
    <citation type="submission" date="2014-11" db="EMBL/GenBank/DDBJ databases">
        <authorList>
            <person name="Otto D Thomas"/>
            <person name="Naeem Raeece"/>
        </authorList>
    </citation>
    <scope>NUCLEOTIDE SEQUENCE</scope>
</reference>
<feature type="domain" description="NIF system FeS cluster assembly NifU C-terminal" evidence="4">
    <location>
        <begin position="290"/>
        <end position="362"/>
    </location>
</feature>
<dbReference type="InterPro" id="IPR001075">
    <property type="entry name" value="NIF_FeS_clus_asmbl_NifU_C"/>
</dbReference>
<proteinExistence type="inferred from homology"/>
<feature type="compositionally biased region" description="Basic and acidic residues" evidence="2">
    <location>
        <begin position="202"/>
        <end position="220"/>
    </location>
</feature>
<keyword evidence="3" id="KW-0732">Signal</keyword>
<comment type="similarity">
    <text evidence="1">Belongs to the NifU family.</text>
</comment>
<dbReference type="EMBL" id="CDMZ01005823">
    <property type="protein sequence ID" value="CEM54853.1"/>
    <property type="molecule type" value="Genomic_DNA"/>
</dbReference>
<dbReference type="Gene3D" id="3.30.300.130">
    <property type="entry name" value="Fe-S cluster assembly (FSCA)"/>
    <property type="match status" value="1"/>
</dbReference>
<feature type="chain" id="PRO_5005192983" description="NIF system FeS cluster assembly NifU C-terminal domain-containing protein" evidence="3">
    <location>
        <begin position="25"/>
        <end position="483"/>
    </location>
</feature>
<organism evidence="5">
    <name type="scientific">Chromera velia CCMP2878</name>
    <dbReference type="NCBI Taxonomy" id="1169474"/>
    <lineage>
        <taxon>Eukaryota</taxon>
        <taxon>Sar</taxon>
        <taxon>Alveolata</taxon>
        <taxon>Colpodellida</taxon>
        <taxon>Chromeraceae</taxon>
        <taxon>Chromera</taxon>
    </lineage>
</organism>
<feature type="region of interest" description="Disordered" evidence="2">
    <location>
        <begin position="457"/>
        <end position="483"/>
    </location>
</feature>
<evidence type="ECO:0000313" key="5">
    <source>
        <dbReference type="EMBL" id="CEM54853.1"/>
    </source>
</evidence>
<feature type="signal peptide" evidence="3">
    <location>
        <begin position="1"/>
        <end position="24"/>
    </location>
</feature>
<sequence length="483" mass="53483">MKATMRSLFATLPLFSLLSELATSFSFGSRRLHLFPADRGQKRRGTVRRRERTETVLEVEQNSLERSNKSPVQAPIFDGVNLYSVRPFLKKHMDAPYRVCAVYSVADASRKVRYVSWSSDAASAVFDHFSYTPEGTVEFVRLKTLTEGSRSSIEANRLVREWLSELPYVPEGNDDVEGGMKFFSRAGMRDKVIQEVEEEERDREAAERKTEGKEVSRSQAEKITSADGQGSAPAWEEEKKQNTQTLTSPPIVPTVSPFALREETPPLQGKPSPDSDASSPPPPPLTLAEVDAALDIVRPFLVGDGGNVRVLSVDLRGGPLGGARVEVELQGACSGCSASETTMSLGIEQHLRSVWPWIEEVVKIETDAASLNPRELTDELIRSQLSDIDWGLKQMDAQVAVEGTDAERGEVRLRYRGPEPSRMIIGIEMLLSERISGELLKRIEWVSVVDSQSGLDLLSLSPSGEETKTETSSAGKKEEEFPR</sequence>
<dbReference type="GO" id="GO:0051536">
    <property type="term" value="F:iron-sulfur cluster binding"/>
    <property type="evidence" value="ECO:0007669"/>
    <property type="project" value="InterPro"/>
</dbReference>
<evidence type="ECO:0000256" key="3">
    <source>
        <dbReference type="SAM" id="SignalP"/>
    </source>
</evidence>
<name>A0A0G4ICB3_9ALVE</name>
<evidence type="ECO:0000256" key="1">
    <source>
        <dbReference type="ARBA" id="ARBA00006420"/>
    </source>
</evidence>
<dbReference type="Pfam" id="PF01106">
    <property type="entry name" value="NifU"/>
    <property type="match status" value="1"/>
</dbReference>
<accession>A0A0G4ICB3</accession>
<dbReference type="VEuPathDB" id="CryptoDB:Cvel_13098"/>
<dbReference type="GO" id="GO:0016226">
    <property type="term" value="P:iron-sulfur cluster assembly"/>
    <property type="evidence" value="ECO:0007669"/>
    <property type="project" value="InterPro"/>
</dbReference>
<gene>
    <name evidence="5" type="ORF">Cvel_13098</name>
</gene>
<evidence type="ECO:0000259" key="4">
    <source>
        <dbReference type="Pfam" id="PF01106"/>
    </source>
</evidence>
<dbReference type="GO" id="GO:0005506">
    <property type="term" value="F:iron ion binding"/>
    <property type="evidence" value="ECO:0007669"/>
    <property type="project" value="InterPro"/>
</dbReference>
<protein>
    <recommendedName>
        <fullName evidence="4">NIF system FeS cluster assembly NifU C-terminal domain-containing protein</fullName>
    </recommendedName>
</protein>
<dbReference type="GO" id="GO:0005739">
    <property type="term" value="C:mitochondrion"/>
    <property type="evidence" value="ECO:0007669"/>
    <property type="project" value="TreeGrafter"/>
</dbReference>